<evidence type="ECO:0000256" key="1">
    <source>
        <dbReference type="ARBA" id="ARBA00000085"/>
    </source>
</evidence>
<dbReference type="Proteomes" id="UP000664317">
    <property type="component" value="Unassembled WGS sequence"/>
</dbReference>
<dbReference type="PROSITE" id="PS50005">
    <property type="entry name" value="TPR"/>
    <property type="match status" value="2"/>
</dbReference>
<dbReference type="InterPro" id="IPR036097">
    <property type="entry name" value="HisK_dim/P_sf"/>
</dbReference>
<evidence type="ECO:0000313" key="12">
    <source>
        <dbReference type="Proteomes" id="UP000664317"/>
    </source>
</evidence>
<keyword evidence="12" id="KW-1185">Reference proteome</keyword>
<dbReference type="InterPro" id="IPR013105">
    <property type="entry name" value="TPR_2"/>
</dbReference>
<dbReference type="InterPro" id="IPR004358">
    <property type="entry name" value="Sig_transdc_His_kin-like_C"/>
</dbReference>
<feature type="repeat" description="TPR" evidence="6">
    <location>
        <begin position="84"/>
        <end position="117"/>
    </location>
</feature>
<organism evidence="11 12">
    <name type="scientific">Algoriphagus oliviformis</name>
    <dbReference type="NCBI Taxonomy" id="2811231"/>
    <lineage>
        <taxon>Bacteria</taxon>
        <taxon>Pseudomonadati</taxon>
        <taxon>Bacteroidota</taxon>
        <taxon>Cytophagia</taxon>
        <taxon>Cytophagales</taxon>
        <taxon>Cyclobacteriaceae</taxon>
        <taxon>Algoriphagus</taxon>
    </lineage>
</organism>
<dbReference type="SMART" id="SM00028">
    <property type="entry name" value="TPR"/>
    <property type="match status" value="7"/>
</dbReference>
<dbReference type="SUPFAM" id="SSF48452">
    <property type="entry name" value="TPR-like"/>
    <property type="match status" value="1"/>
</dbReference>
<dbReference type="PRINTS" id="PR00344">
    <property type="entry name" value="BCTRLSENSOR"/>
</dbReference>
<dbReference type="EMBL" id="JAFKCT010000001">
    <property type="protein sequence ID" value="MBN7809752.1"/>
    <property type="molecule type" value="Genomic_DNA"/>
</dbReference>
<evidence type="ECO:0000256" key="7">
    <source>
        <dbReference type="SAM" id="Coils"/>
    </source>
</evidence>
<keyword evidence="7" id="KW-0175">Coiled coil</keyword>
<keyword evidence="8" id="KW-0472">Membrane</keyword>
<keyword evidence="3" id="KW-0597">Phosphoprotein</keyword>
<keyword evidence="5 6" id="KW-0802">TPR repeat</keyword>
<feature type="transmembrane region" description="Helical" evidence="8">
    <location>
        <begin position="399"/>
        <end position="419"/>
    </location>
</feature>
<comment type="catalytic activity">
    <reaction evidence="1">
        <text>ATP + protein L-histidine = ADP + protein N-phospho-L-histidine.</text>
        <dbReference type="EC" id="2.7.13.3"/>
    </reaction>
</comment>
<dbReference type="Gene3D" id="3.30.565.10">
    <property type="entry name" value="Histidine kinase-like ATPase, C-terminal domain"/>
    <property type="match status" value="1"/>
</dbReference>
<dbReference type="InterPro" id="IPR005467">
    <property type="entry name" value="His_kinase_dom"/>
</dbReference>
<dbReference type="Pfam" id="PF13424">
    <property type="entry name" value="TPR_12"/>
    <property type="match status" value="2"/>
</dbReference>
<dbReference type="SUPFAM" id="SSF55874">
    <property type="entry name" value="ATPase domain of HSP90 chaperone/DNA topoisomerase II/histidine kinase"/>
    <property type="match status" value="1"/>
</dbReference>
<evidence type="ECO:0000256" key="6">
    <source>
        <dbReference type="PROSITE-ProRule" id="PRU00339"/>
    </source>
</evidence>
<dbReference type="Gene3D" id="1.25.40.10">
    <property type="entry name" value="Tetratricopeptide repeat domain"/>
    <property type="match status" value="2"/>
</dbReference>
<dbReference type="Pfam" id="PF07719">
    <property type="entry name" value="TPR_2"/>
    <property type="match status" value="1"/>
</dbReference>
<feature type="chain" id="PRO_5045795128" description="histidine kinase" evidence="9">
    <location>
        <begin position="24"/>
        <end position="712"/>
    </location>
</feature>
<dbReference type="EC" id="2.7.13.3" evidence="2"/>
<proteinExistence type="predicted"/>
<gene>
    <name evidence="11" type="ORF">J0A68_02205</name>
</gene>
<comment type="caution">
    <text evidence="11">The sequence shown here is derived from an EMBL/GenBank/DDBJ whole genome shotgun (WGS) entry which is preliminary data.</text>
</comment>
<dbReference type="SMART" id="SM00388">
    <property type="entry name" value="HisKA"/>
    <property type="match status" value="1"/>
</dbReference>
<keyword evidence="4" id="KW-0677">Repeat</keyword>
<reference evidence="11 12" key="1">
    <citation type="submission" date="2021-03" db="EMBL/GenBank/DDBJ databases">
        <title>novel species isolated from a fishpond in China.</title>
        <authorList>
            <person name="Lu H."/>
            <person name="Cai Z."/>
        </authorList>
    </citation>
    <scope>NUCLEOTIDE SEQUENCE [LARGE SCALE GENOMIC DNA]</scope>
    <source>
        <strain evidence="11 12">H41</strain>
    </source>
</reference>
<evidence type="ECO:0000256" key="8">
    <source>
        <dbReference type="SAM" id="Phobius"/>
    </source>
</evidence>
<evidence type="ECO:0000259" key="10">
    <source>
        <dbReference type="PROSITE" id="PS50109"/>
    </source>
</evidence>
<evidence type="ECO:0000256" key="9">
    <source>
        <dbReference type="SAM" id="SignalP"/>
    </source>
</evidence>
<name>A0ABS3BY12_9BACT</name>
<evidence type="ECO:0000256" key="4">
    <source>
        <dbReference type="ARBA" id="ARBA00022737"/>
    </source>
</evidence>
<feature type="coiled-coil region" evidence="7">
    <location>
        <begin position="425"/>
        <end position="456"/>
    </location>
</feature>
<feature type="domain" description="Histidine kinase" evidence="10">
    <location>
        <begin position="475"/>
        <end position="712"/>
    </location>
</feature>
<feature type="signal peptide" evidence="9">
    <location>
        <begin position="1"/>
        <end position="23"/>
    </location>
</feature>
<evidence type="ECO:0000313" key="11">
    <source>
        <dbReference type="EMBL" id="MBN7809752.1"/>
    </source>
</evidence>
<dbReference type="PANTHER" id="PTHR43065:SF42">
    <property type="entry name" value="TWO-COMPONENT SENSOR PPRA"/>
    <property type="match status" value="1"/>
</dbReference>
<dbReference type="RefSeq" id="WP_206576551.1">
    <property type="nucleotide sequence ID" value="NZ_JAFKCT010000001.1"/>
</dbReference>
<dbReference type="InterPro" id="IPR036890">
    <property type="entry name" value="HATPase_C_sf"/>
</dbReference>
<accession>A0ABS3BY12</accession>
<protein>
    <recommendedName>
        <fullName evidence="2">histidine kinase</fullName>
        <ecNumber evidence="2">2.7.13.3</ecNumber>
    </recommendedName>
</protein>
<dbReference type="SMART" id="SM00387">
    <property type="entry name" value="HATPase_c"/>
    <property type="match status" value="1"/>
</dbReference>
<dbReference type="Pfam" id="PF02518">
    <property type="entry name" value="HATPase_c"/>
    <property type="match status" value="1"/>
</dbReference>
<sequence>MIVKKFLFIALLWSFPLLNTSLAQSTKADSLSKVLSSLEEDTAKVSTYVDLGLELMGSDVASALGYLDQAIDLGTKLGHKEGLAKAHNAKGRTYAQQGDFHEAILSFQEALVFFRETGDKTGEANILSNLGSIYYLLGNNSKALELHFESLKISEQVDNKLRIGTSYNNIGTVYSKNRSTSKEALTYFKRSLAVFQNIGLESGEAIAAMNIGEVYFLDSNYDSAIYFHQLALELCDGTLDATFPLTQLGEINSELGKFREAHGYHERALKISEDSDAKFELTQSLIGLAKTQIKQKDFGGAIRSFDQAKLLAISLDAKSELVDVYQNLAETQAQIGNYKAAYENEISAKSVKEEIAKSSTEQRIQQIQFEYELDKKEAEIELLQKDTELKNAAVFNQRIIIFASLGGLAMFVVISISLFRNNLSKQKANRLLQIQKEEIRTQRENVVNAYDQLKSTQAQLIQAEKMASLGELTAGIAHEIQNPLNFVKNFSEVSEELVDEMKEELEKGAYDEAKALGDELKQNLTRIMLHGKRADAIVKGMLEHSRTNQSDKTPTDINGLVEEFVRLSYHGLRAKDKSFNADFKLDLDPALPKAEVVAGDLGRVILNLVNNAFYAVNEKAKSGSEGFRPEVRIGSRRVGSGVEISIQDNGTGIPDSIKDKIFQPFFTTKPTGSGTGLGLSLSYDIVKAHGGELLVDSEKGKGSTFYLRIPFS</sequence>
<dbReference type="InterPro" id="IPR011990">
    <property type="entry name" value="TPR-like_helical_dom_sf"/>
</dbReference>
<dbReference type="InterPro" id="IPR003594">
    <property type="entry name" value="HATPase_dom"/>
</dbReference>
<feature type="repeat" description="TPR" evidence="6">
    <location>
        <begin position="124"/>
        <end position="157"/>
    </location>
</feature>
<evidence type="ECO:0000256" key="3">
    <source>
        <dbReference type="ARBA" id="ARBA00022553"/>
    </source>
</evidence>
<dbReference type="SUPFAM" id="SSF47384">
    <property type="entry name" value="Homodimeric domain of signal transducing histidine kinase"/>
    <property type="match status" value="1"/>
</dbReference>
<dbReference type="InterPro" id="IPR003661">
    <property type="entry name" value="HisK_dim/P_dom"/>
</dbReference>
<evidence type="ECO:0000256" key="5">
    <source>
        <dbReference type="ARBA" id="ARBA00022803"/>
    </source>
</evidence>
<dbReference type="CDD" id="cd00082">
    <property type="entry name" value="HisKA"/>
    <property type="match status" value="1"/>
</dbReference>
<dbReference type="PANTHER" id="PTHR43065">
    <property type="entry name" value="SENSOR HISTIDINE KINASE"/>
    <property type="match status" value="1"/>
</dbReference>
<keyword evidence="9" id="KW-0732">Signal</keyword>
<keyword evidence="8" id="KW-0812">Transmembrane</keyword>
<keyword evidence="8" id="KW-1133">Transmembrane helix</keyword>
<dbReference type="InterPro" id="IPR019734">
    <property type="entry name" value="TPR_rpt"/>
</dbReference>
<dbReference type="Pfam" id="PF00512">
    <property type="entry name" value="HisKA"/>
    <property type="match status" value="1"/>
</dbReference>
<dbReference type="Gene3D" id="1.10.287.130">
    <property type="match status" value="1"/>
</dbReference>
<dbReference type="PROSITE" id="PS50109">
    <property type="entry name" value="HIS_KIN"/>
    <property type="match status" value="1"/>
</dbReference>
<feature type="coiled-coil region" evidence="7">
    <location>
        <begin position="366"/>
        <end position="393"/>
    </location>
</feature>
<evidence type="ECO:0000256" key="2">
    <source>
        <dbReference type="ARBA" id="ARBA00012438"/>
    </source>
</evidence>